<dbReference type="NCBIfam" id="TIGR03902">
    <property type="entry name" value="rhom_GG_sort"/>
    <property type="match status" value="1"/>
</dbReference>
<sequence>MKNQPGRYLTCAVCVAVVLLLSALEPFSSQWLEFNRNRIDQGQWWRLLTCHWVHLSLLHAMGNIGGLALLAAITRRTVKGSVLVWLLLWCSGITGLGLILLAADLQRYVGLSGVLHGVLMVAPFLASGYSRRVALLFAGLIVVKVLWEQTPFYSDQTIMVIIGGRVETRAHLLGVIAGGVWLLAMAVWSQISRRDSPYVSE</sequence>
<evidence type="ECO:0000256" key="3">
    <source>
        <dbReference type="ARBA" id="ARBA00022989"/>
    </source>
</evidence>
<dbReference type="InterPro" id="IPR022764">
    <property type="entry name" value="Peptidase_S54_rhomboid_dom"/>
</dbReference>
<evidence type="ECO:0000256" key="1">
    <source>
        <dbReference type="ARBA" id="ARBA00004141"/>
    </source>
</evidence>
<comment type="subcellular location">
    <subcellularLocation>
        <location evidence="1">Membrane</location>
        <topology evidence="1">Multi-pass membrane protein</topology>
    </subcellularLocation>
</comment>
<proteinExistence type="predicted"/>
<protein>
    <submittedName>
        <fullName evidence="7">Rhombosortase</fullName>
        <ecNumber evidence="7">3.4.21.-</ecNumber>
    </submittedName>
</protein>
<dbReference type="Gene3D" id="1.20.1540.10">
    <property type="entry name" value="Rhomboid-like"/>
    <property type="match status" value="1"/>
</dbReference>
<dbReference type="EC" id="3.4.21.-" evidence="7"/>
<keyword evidence="8" id="KW-1185">Reference proteome</keyword>
<reference evidence="7 8" key="1">
    <citation type="submission" date="2024-03" db="EMBL/GenBank/DDBJ databases">
        <title>High-quality draft genome sequence of Oceanobacter sp. wDCs-4.</title>
        <authorList>
            <person name="Dong C."/>
        </authorList>
    </citation>
    <scope>NUCLEOTIDE SEQUENCE [LARGE SCALE GENOMIC DNA]</scope>
    <source>
        <strain evidence="8">wDCs-4</strain>
    </source>
</reference>
<dbReference type="InterPro" id="IPR035952">
    <property type="entry name" value="Rhomboid-like_sf"/>
</dbReference>
<name>A0ABW8NGS6_9GAMM</name>
<dbReference type="Pfam" id="PF01694">
    <property type="entry name" value="Rhomboid"/>
    <property type="match status" value="1"/>
</dbReference>
<keyword evidence="7" id="KW-0378">Hydrolase</keyword>
<keyword evidence="2 5" id="KW-0812">Transmembrane</keyword>
<keyword evidence="3 5" id="KW-1133">Transmembrane helix</keyword>
<evidence type="ECO:0000313" key="8">
    <source>
        <dbReference type="Proteomes" id="UP001620597"/>
    </source>
</evidence>
<dbReference type="PANTHER" id="PTHR43066:SF5">
    <property type="entry name" value="RHOMBOID-LIKE PROTEIN 11, CHLOROPLASTIC-RELATED"/>
    <property type="match status" value="1"/>
</dbReference>
<organism evidence="7 8">
    <name type="scientific">Oceanobacter antarcticus</name>
    <dbReference type="NCBI Taxonomy" id="3133425"/>
    <lineage>
        <taxon>Bacteria</taxon>
        <taxon>Pseudomonadati</taxon>
        <taxon>Pseudomonadota</taxon>
        <taxon>Gammaproteobacteria</taxon>
        <taxon>Oceanospirillales</taxon>
        <taxon>Oceanospirillaceae</taxon>
        <taxon>Oceanobacter</taxon>
    </lineage>
</organism>
<feature type="transmembrane region" description="Helical" evidence="5">
    <location>
        <begin position="82"/>
        <end position="102"/>
    </location>
</feature>
<dbReference type="GO" id="GO:0016787">
    <property type="term" value="F:hydrolase activity"/>
    <property type="evidence" value="ECO:0007669"/>
    <property type="project" value="UniProtKB-KW"/>
</dbReference>
<feature type="transmembrane region" description="Helical" evidence="5">
    <location>
        <begin position="53"/>
        <end position="73"/>
    </location>
</feature>
<dbReference type="RefSeq" id="WP_416205483.1">
    <property type="nucleotide sequence ID" value="NZ_JBBKTX010000007.1"/>
</dbReference>
<dbReference type="Proteomes" id="UP001620597">
    <property type="component" value="Unassembled WGS sequence"/>
</dbReference>
<evidence type="ECO:0000259" key="6">
    <source>
        <dbReference type="Pfam" id="PF01694"/>
    </source>
</evidence>
<feature type="transmembrane region" description="Helical" evidence="5">
    <location>
        <begin position="170"/>
        <end position="188"/>
    </location>
</feature>
<evidence type="ECO:0000256" key="5">
    <source>
        <dbReference type="SAM" id="Phobius"/>
    </source>
</evidence>
<evidence type="ECO:0000256" key="4">
    <source>
        <dbReference type="ARBA" id="ARBA00023136"/>
    </source>
</evidence>
<dbReference type="SUPFAM" id="SSF144091">
    <property type="entry name" value="Rhomboid-like"/>
    <property type="match status" value="1"/>
</dbReference>
<evidence type="ECO:0000256" key="2">
    <source>
        <dbReference type="ARBA" id="ARBA00022692"/>
    </source>
</evidence>
<accession>A0ABW8NGS6</accession>
<feature type="transmembrane region" description="Helical" evidence="5">
    <location>
        <begin position="108"/>
        <end position="126"/>
    </location>
</feature>
<comment type="caution">
    <text evidence="7">The sequence shown here is derived from an EMBL/GenBank/DDBJ whole genome shotgun (WGS) entry which is preliminary data.</text>
</comment>
<evidence type="ECO:0000313" key="7">
    <source>
        <dbReference type="EMBL" id="MFK4752159.1"/>
    </source>
</evidence>
<feature type="domain" description="Peptidase S54 rhomboid" evidence="6">
    <location>
        <begin position="41"/>
        <end position="183"/>
    </location>
</feature>
<dbReference type="PANTHER" id="PTHR43066">
    <property type="entry name" value="RHOMBOID-RELATED PROTEIN"/>
    <property type="match status" value="1"/>
</dbReference>
<gene>
    <name evidence="7" type="primary">rrtA</name>
    <name evidence="7" type="ORF">WG929_07035</name>
</gene>
<keyword evidence="4 5" id="KW-0472">Membrane</keyword>
<dbReference type="InterPro" id="IPR023826">
    <property type="entry name" value="Rhom-like_SP_proteobac"/>
</dbReference>
<dbReference type="EMBL" id="JBBKTX010000007">
    <property type="protein sequence ID" value="MFK4752159.1"/>
    <property type="molecule type" value="Genomic_DNA"/>
</dbReference>